<evidence type="ECO:0000259" key="1">
    <source>
        <dbReference type="PROSITE" id="PS50987"/>
    </source>
</evidence>
<dbReference type="PANTHER" id="PTHR39168:SF1">
    <property type="entry name" value="TRANSCRIPTIONAL REGULATORY PROTEIN"/>
    <property type="match status" value="1"/>
</dbReference>
<dbReference type="SUPFAM" id="SSF46785">
    <property type="entry name" value="Winged helix' DNA-binding domain"/>
    <property type="match status" value="1"/>
</dbReference>
<dbReference type="PROSITE" id="PS50987">
    <property type="entry name" value="HTH_ARSR_2"/>
    <property type="match status" value="1"/>
</dbReference>
<dbReference type="CDD" id="cd00090">
    <property type="entry name" value="HTH_ARSR"/>
    <property type="match status" value="1"/>
</dbReference>
<feature type="domain" description="HTH arsR-type" evidence="1">
    <location>
        <begin position="1"/>
        <end position="95"/>
    </location>
</feature>
<dbReference type="InterPro" id="IPR011991">
    <property type="entry name" value="ArsR-like_HTH"/>
</dbReference>
<sequence>MSGGDVDLAAVAGLIGDRTRSRMLVALLGGREISASLLADEAGVSPSTASGHLAKLVDGDLVAARTSGRHRHYRLASAAVAEVVERLVELAPAEEIGSLRASRRAAELRVARTCYDHLAGRVGVGLMHGLLQRGHLTGGDGGYEAAAAQRDAPASPGRDLDYRLTPGGQEFLDHLGVDLPQGRRALVRYCVDWTETRHHLGGRLGRGLRDRFLEAGWLEPRTTNRALRVTAEGRAVLAEEFGLDLSPS</sequence>
<dbReference type="Pfam" id="PF12840">
    <property type="entry name" value="HTH_20"/>
    <property type="match status" value="1"/>
</dbReference>
<reference evidence="2" key="2">
    <citation type="submission" date="2020-09" db="EMBL/GenBank/DDBJ databases">
        <authorList>
            <person name="Sun Q."/>
            <person name="Zhou Y."/>
        </authorList>
    </citation>
    <scope>NUCLEOTIDE SEQUENCE</scope>
    <source>
        <strain evidence="2">CGMCC 1.16067</strain>
    </source>
</reference>
<dbReference type="EMBL" id="BMKQ01000001">
    <property type="protein sequence ID" value="GGF38581.1"/>
    <property type="molecule type" value="Genomic_DNA"/>
</dbReference>
<proteinExistence type="predicted"/>
<dbReference type="SMART" id="SM00418">
    <property type="entry name" value="HTH_ARSR"/>
    <property type="match status" value="1"/>
</dbReference>
<organism evidence="2 3">
    <name type="scientific">Marmoricola endophyticus</name>
    <dbReference type="NCBI Taxonomy" id="2040280"/>
    <lineage>
        <taxon>Bacteria</taxon>
        <taxon>Bacillati</taxon>
        <taxon>Actinomycetota</taxon>
        <taxon>Actinomycetes</taxon>
        <taxon>Propionibacteriales</taxon>
        <taxon>Nocardioidaceae</taxon>
        <taxon>Marmoricola</taxon>
    </lineage>
</organism>
<dbReference type="InterPro" id="IPR001845">
    <property type="entry name" value="HTH_ArsR_DNA-bd_dom"/>
</dbReference>
<evidence type="ECO:0000313" key="3">
    <source>
        <dbReference type="Proteomes" id="UP000649179"/>
    </source>
</evidence>
<reference evidence="2" key="1">
    <citation type="journal article" date="2014" name="Int. J. Syst. Evol. Microbiol.">
        <title>Complete genome sequence of Corynebacterium casei LMG S-19264T (=DSM 44701T), isolated from a smear-ripened cheese.</title>
        <authorList>
            <consortium name="US DOE Joint Genome Institute (JGI-PGF)"/>
            <person name="Walter F."/>
            <person name="Albersmeier A."/>
            <person name="Kalinowski J."/>
            <person name="Ruckert C."/>
        </authorList>
    </citation>
    <scope>NUCLEOTIDE SEQUENCE</scope>
    <source>
        <strain evidence="2">CGMCC 1.16067</strain>
    </source>
</reference>
<dbReference type="InterPro" id="IPR052543">
    <property type="entry name" value="HTH_Metal-responsive_Reg"/>
</dbReference>
<dbReference type="GO" id="GO:0032791">
    <property type="term" value="F:lead ion binding"/>
    <property type="evidence" value="ECO:0007669"/>
    <property type="project" value="TreeGrafter"/>
</dbReference>
<dbReference type="RefSeq" id="WP_229660607.1">
    <property type="nucleotide sequence ID" value="NZ_BMKQ01000001.1"/>
</dbReference>
<dbReference type="PANTHER" id="PTHR39168">
    <property type="entry name" value="TRANSCRIPTIONAL REGULATOR-RELATED"/>
    <property type="match status" value="1"/>
</dbReference>
<gene>
    <name evidence="2" type="ORF">GCM10011519_10200</name>
</gene>
<comment type="caution">
    <text evidence="2">The sequence shown here is derived from an EMBL/GenBank/DDBJ whole genome shotgun (WGS) entry which is preliminary data.</text>
</comment>
<accession>A0A917BDC6</accession>
<name>A0A917BDC6_9ACTN</name>
<dbReference type="InterPro" id="IPR036388">
    <property type="entry name" value="WH-like_DNA-bd_sf"/>
</dbReference>
<keyword evidence="3" id="KW-1185">Reference proteome</keyword>
<protein>
    <submittedName>
        <fullName evidence="2">Transcriptional regulator</fullName>
    </submittedName>
</protein>
<dbReference type="InterPro" id="IPR036390">
    <property type="entry name" value="WH_DNA-bd_sf"/>
</dbReference>
<evidence type="ECO:0000313" key="2">
    <source>
        <dbReference type="EMBL" id="GGF38581.1"/>
    </source>
</evidence>
<dbReference type="GO" id="GO:0010288">
    <property type="term" value="P:response to lead ion"/>
    <property type="evidence" value="ECO:0007669"/>
    <property type="project" value="TreeGrafter"/>
</dbReference>
<dbReference type="GO" id="GO:0003677">
    <property type="term" value="F:DNA binding"/>
    <property type="evidence" value="ECO:0007669"/>
    <property type="project" value="TreeGrafter"/>
</dbReference>
<dbReference type="Gene3D" id="1.10.10.10">
    <property type="entry name" value="Winged helix-like DNA-binding domain superfamily/Winged helix DNA-binding domain"/>
    <property type="match status" value="1"/>
</dbReference>
<dbReference type="GO" id="GO:0097063">
    <property type="term" value="F:cadmium ion sensor activity"/>
    <property type="evidence" value="ECO:0007669"/>
    <property type="project" value="TreeGrafter"/>
</dbReference>
<dbReference type="AlphaFoldDB" id="A0A917BDC6"/>
<dbReference type="GO" id="GO:0046686">
    <property type="term" value="P:response to cadmium ion"/>
    <property type="evidence" value="ECO:0007669"/>
    <property type="project" value="TreeGrafter"/>
</dbReference>
<dbReference type="Proteomes" id="UP000649179">
    <property type="component" value="Unassembled WGS sequence"/>
</dbReference>
<dbReference type="GO" id="GO:0003700">
    <property type="term" value="F:DNA-binding transcription factor activity"/>
    <property type="evidence" value="ECO:0007669"/>
    <property type="project" value="InterPro"/>
</dbReference>